<evidence type="ECO:0000256" key="6">
    <source>
        <dbReference type="ARBA" id="ARBA00023049"/>
    </source>
</evidence>
<name>A0A381XYX7_9ZZZZ</name>
<dbReference type="GO" id="GO:0006508">
    <property type="term" value="P:proteolysis"/>
    <property type="evidence" value="ECO:0007669"/>
    <property type="project" value="UniProtKB-KW"/>
</dbReference>
<keyword evidence="6" id="KW-0482">Metalloprotease</keyword>
<dbReference type="PIRSF" id="PIRSF001123">
    <property type="entry name" value="PepA_GA"/>
    <property type="match status" value="1"/>
</dbReference>
<evidence type="ECO:0000256" key="1">
    <source>
        <dbReference type="ARBA" id="ARBA00001947"/>
    </source>
</evidence>
<dbReference type="AlphaFoldDB" id="A0A381XYX7"/>
<dbReference type="Gene3D" id="3.30.70.360">
    <property type="match status" value="1"/>
</dbReference>
<dbReference type="Gene3D" id="3.40.630.10">
    <property type="entry name" value="Zn peptidases"/>
    <property type="match status" value="1"/>
</dbReference>
<comment type="cofactor">
    <cofactor evidence="1">
        <name>Zn(2+)</name>
        <dbReference type="ChEBI" id="CHEBI:29105"/>
    </cofactor>
</comment>
<dbReference type="Pfam" id="PF01546">
    <property type="entry name" value="Peptidase_M20"/>
    <property type="match status" value="1"/>
</dbReference>
<dbReference type="PANTHER" id="PTHR42994:SF2">
    <property type="entry name" value="PEPTIDASE"/>
    <property type="match status" value="1"/>
</dbReference>
<dbReference type="Pfam" id="PF07687">
    <property type="entry name" value="M20_dimer"/>
    <property type="match status" value="1"/>
</dbReference>
<dbReference type="SUPFAM" id="SSF53187">
    <property type="entry name" value="Zn-dependent exopeptidases"/>
    <property type="match status" value="1"/>
</dbReference>
<dbReference type="EMBL" id="UINC01016706">
    <property type="protein sequence ID" value="SVA69357.1"/>
    <property type="molecule type" value="Genomic_DNA"/>
</dbReference>
<dbReference type="PROSITE" id="PS00758">
    <property type="entry name" value="ARGE_DAPE_CPG2_1"/>
    <property type="match status" value="1"/>
</dbReference>
<gene>
    <name evidence="8" type="ORF">METZ01_LOCUS122211</name>
</gene>
<evidence type="ECO:0000259" key="7">
    <source>
        <dbReference type="Pfam" id="PF07687"/>
    </source>
</evidence>
<feature type="domain" description="Peptidase M20 dimerisation" evidence="7">
    <location>
        <begin position="188"/>
        <end position="281"/>
    </location>
</feature>
<keyword evidence="3" id="KW-0479">Metal-binding</keyword>
<dbReference type="SUPFAM" id="SSF55031">
    <property type="entry name" value="Bacterial exopeptidase dimerisation domain"/>
    <property type="match status" value="1"/>
</dbReference>
<evidence type="ECO:0000256" key="5">
    <source>
        <dbReference type="ARBA" id="ARBA00022833"/>
    </source>
</evidence>
<dbReference type="GO" id="GO:0008237">
    <property type="term" value="F:metallopeptidase activity"/>
    <property type="evidence" value="ECO:0007669"/>
    <property type="project" value="UniProtKB-KW"/>
</dbReference>
<evidence type="ECO:0000313" key="8">
    <source>
        <dbReference type="EMBL" id="SVA69357.1"/>
    </source>
</evidence>
<protein>
    <recommendedName>
        <fullName evidence="7">Peptidase M20 dimerisation domain-containing protein</fullName>
    </recommendedName>
</protein>
<accession>A0A381XYX7</accession>
<dbReference type="InterPro" id="IPR011650">
    <property type="entry name" value="Peptidase_M20_dimer"/>
</dbReference>
<dbReference type="InterPro" id="IPR008007">
    <property type="entry name" value="Peptidase_M42"/>
</dbReference>
<sequence length="383" mass="41722">MDACKIAPLELSPLKEVTQKYMINRDRIIQTFCDIVQIDSPSGEEEEMAQEMVQRLEKLGFETRRDDYGNIVASDGREHPILLSAHLDTVEPGRGIKPTVKGERIISDGTTILGGDCKAGISAILEALESVIEDGGDYHPVELAFTREEEIGLVGARNLDFSLLTAKEAVVFDGEGPVSQITSSSPTYIGFDVEITGRSAHAGVEPEKGLSAIRIAADIITRLPQGRLDENTTFNVGTIEGGSVRNTVPENATIRGEFRSTSLESLDIIRIQVTEAIEEVKHLYPDADLENHLHTEFEAYTLTNDDPSTNRTKRALESIGLEPIMKPSGGGTDGNVFRLNGISSVVVGMADHGMHTVREYVTIPDLVDAAHLCEALLRNQGDQ</sequence>
<dbReference type="InterPro" id="IPR001261">
    <property type="entry name" value="ArgE/DapE_CS"/>
</dbReference>
<organism evidence="8">
    <name type="scientific">marine metagenome</name>
    <dbReference type="NCBI Taxonomy" id="408172"/>
    <lineage>
        <taxon>unclassified sequences</taxon>
        <taxon>metagenomes</taxon>
        <taxon>ecological metagenomes</taxon>
    </lineage>
</organism>
<dbReference type="InterPro" id="IPR002933">
    <property type="entry name" value="Peptidase_M20"/>
</dbReference>
<keyword evidence="4" id="KW-0378">Hydrolase</keyword>
<evidence type="ECO:0000256" key="4">
    <source>
        <dbReference type="ARBA" id="ARBA00022801"/>
    </source>
</evidence>
<dbReference type="PANTHER" id="PTHR42994">
    <property type="entry name" value="PEPTIDASE T"/>
    <property type="match status" value="1"/>
</dbReference>
<reference evidence="8" key="1">
    <citation type="submission" date="2018-05" db="EMBL/GenBank/DDBJ databases">
        <authorList>
            <person name="Lanie J.A."/>
            <person name="Ng W.-L."/>
            <person name="Kazmierczak K.M."/>
            <person name="Andrzejewski T.M."/>
            <person name="Davidsen T.M."/>
            <person name="Wayne K.J."/>
            <person name="Tettelin H."/>
            <person name="Glass J.I."/>
            <person name="Rusch D."/>
            <person name="Podicherti R."/>
            <person name="Tsui H.-C.T."/>
            <person name="Winkler M.E."/>
        </authorList>
    </citation>
    <scope>NUCLEOTIDE SEQUENCE</scope>
</reference>
<evidence type="ECO:0000256" key="2">
    <source>
        <dbReference type="ARBA" id="ARBA00022670"/>
    </source>
</evidence>
<dbReference type="GO" id="GO:0046872">
    <property type="term" value="F:metal ion binding"/>
    <property type="evidence" value="ECO:0007669"/>
    <property type="project" value="UniProtKB-KW"/>
</dbReference>
<proteinExistence type="predicted"/>
<evidence type="ECO:0000256" key="3">
    <source>
        <dbReference type="ARBA" id="ARBA00022723"/>
    </source>
</evidence>
<keyword evidence="2" id="KW-0645">Protease</keyword>
<dbReference type="InterPro" id="IPR036264">
    <property type="entry name" value="Bact_exopeptidase_dim_dom"/>
</dbReference>
<keyword evidence="5" id="KW-0862">Zinc</keyword>